<dbReference type="InterPro" id="IPR013783">
    <property type="entry name" value="Ig-like_fold"/>
</dbReference>
<evidence type="ECO:0000313" key="3">
    <source>
        <dbReference type="Proteomes" id="UP001591681"/>
    </source>
</evidence>
<proteinExistence type="predicted"/>
<dbReference type="PANTHER" id="PTHR46013">
    <property type="entry name" value="VASCULAR CELL ADHESION MOLECULE 1"/>
    <property type="match status" value="1"/>
</dbReference>
<protein>
    <recommendedName>
        <fullName evidence="1">Ig-like domain-containing protein</fullName>
    </recommendedName>
</protein>
<evidence type="ECO:0000259" key="1">
    <source>
        <dbReference type="PROSITE" id="PS50835"/>
    </source>
</evidence>
<dbReference type="PANTHER" id="PTHR46013:SF4">
    <property type="entry name" value="B-CELL RECEPTOR CD22-RELATED"/>
    <property type="match status" value="1"/>
</dbReference>
<dbReference type="EMBL" id="JBHFQA010000015">
    <property type="protein sequence ID" value="KAL2086276.1"/>
    <property type="molecule type" value="Genomic_DNA"/>
</dbReference>
<feature type="domain" description="Ig-like" evidence="1">
    <location>
        <begin position="75"/>
        <end position="154"/>
    </location>
</feature>
<accession>A0ABD1JGJ0</accession>
<reference evidence="2 3" key="1">
    <citation type="submission" date="2024-09" db="EMBL/GenBank/DDBJ databases">
        <title>A chromosome-level genome assembly of Gray's grenadier anchovy, Coilia grayii.</title>
        <authorList>
            <person name="Fu Z."/>
        </authorList>
    </citation>
    <scope>NUCLEOTIDE SEQUENCE [LARGE SCALE GENOMIC DNA]</scope>
    <source>
        <strain evidence="2">G4</strain>
        <tissue evidence="2">Muscle</tissue>
    </source>
</reference>
<organism evidence="2 3">
    <name type="scientific">Coilia grayii</name>
    <name type="common">Gray's grenadier anchovy</name>
    <dbReference type="NCBI Taxonomy" id="363190"/>
    <lineage>
        <taxon>Eukaryota</taxon>
        <taxon>Metazoa</taxon>
        <taxon>Chordata</taxon>
        <taxon>Craniata</taxon>
        <taxon>Vertebrata</taxon>
        <taxon>Euteleostomi</taxon>
        <taxon>Actinopterygii</taxon>
        <taxon>Neopterygii</taxon>
        <taxon>Teleostei</taxon>
        <taxon>Clupei</taxon>
        <taxon>Clupeiformes</taxon>
        <taxon>Clupeoidei</taxon>
        <taxon>Engraulidae</taxon>
        <taxon>Coilinae</taxon>
        <taxon>Coilia</taxon>
    </lineage>
</organism>
<dbReference type="PROSITE" id="PS50835">
    <property type="entry name" value="IG_LIKE"/>
    <property type="match status" value="2"/>
</dbReference>
<gene>
    <name evidence="2" type="ORF">ACEWY4_017335</name>
</gene>
<dbReference type="InterPro" id="IPR003599">
    <property type="entry name" value="Ig_sub"/>
</dbReference>
<feature type="domain" description="Ig-like" evidence="1">
    <location>
        <begin position="159"/>
        <end position="242"/>
    </location>
</feature>
<dbReference type="InterPro" id="IPR003598">
    <property type="entry name" value="Ig_sub2"/>
</dbReference>
<dbReference type="CDD" id="cd00096">
    <property type="entry name" value="Ig"/>
    <property type="match status" value="2"/>
</dbReference>
<dbReference type="Gene3D" id="2.60.40.10">
    <property type="entry name" value="Immunoglobulins"/>
    <property type="match status" value="2"/>
</dbReference>
<dbReference type="SUPFAM" id="SSF48726">
    <property type="entry name" value="Immunoglobulin"/>
    <property type="match status" value="2"/>
</dbReference>
<comment type="caution">
    <text evidence="2">The sequence shown here is derived from an EMBL/GenBank/DDBJ whole genome shotgun (WGS) entry which is preliminary data.</text>
</comment>
<dbReference type="AlphaFoldDB" id="A0ABD1JGJ0"/>
<dbReference type="Proteomes" id="UP001591681">
    <property type="component" value="Unassembled WGS sequence"/>
</dbReference>
<evidence type="ECO:0000313" key="2">
    <source>
        <dbReference type="EMBL" id="KAL2086276.1"/>
    </source>
</evidence>
<dbReference type="SMART" id="SM00408">
    <property type="entry name" value="IGc2"/>
    <property type="match status" value="2"/>
</dbReference>
<dbReference type="InterPro" id="IPR036179">
    <property type="entry name" value="Ig-like_dom_sf"/>
</dbReference>
<keyword evidence="3" id="KW-1185">Reference proteome</keyword>
<name>A0ABD1JGJ0_9TELE</name>
<dbReference type="SMART" id="SM00409">
    <property type="entry name" value="IG"/>
    <property type="match status" value="2"/>
</dbReference>
<sequence>MYHSEMLQQELMLLILITPPSNPIAPEMLQQELMLLLSTPPYSPIAPEMLQQELMLLLSTPPYSPIASGRPQEEPRMIFNPPKNTSASVSPAGEIIEDNSVTLTCSSDANPPVQSYTWYRRRGGAASVVGSQQNYSMTNITSEHSGLYYCMARNQHDLPKTTPASGGPSGEILQGNAVTLNCSSDANPPVQTYMWYKMNESAVSKAAAQQNYSISAVSSEHTGDYYCQAQNKHGNRNSAVIHLNVLLPLVVLAVIAFRCQNMTYSIHYKQYTSVHFKSSRGQEVPLYSTVQMPKPHPPTAAAAADG</sequence>
<dbReference type="Pfam" id="PF13895">
    <property type="entry name" value="Ig_2"/>
    <property type="match status" value="2"/>
</dbReference>
<dbReference type="InterPro" id="IPR007110">
    <property type="entry name" value="Ig-like_dom"/>
</dbReference>